<gene>
    <name evidence="8 13" type="primary">murE</name>
    <name evidence="13" type="ORF">GCM10007971_01690</name>
</gene>
<evidence type="ECO:0000256" key="7">
    <source>
        <dbReference type="ARBA" id="ARBA00023316"/>
    </source>
</evidence>
<evidence type="ECO:0000259" key="11">
    <source>
        <dbReference type="Pfam" id="PF02875"/>
    </source>
</evidence>
<keyword evidence="14" id="KW-1185">Reference proteome</keyword>
<keyword evidence="8 13" id="KW-0436">Ligase</keyword>
<comment type="pathway">
    <text evidence="1 8 9">Cell wall biogenesis; peptidoglycan biosynthesis.</text>
</comment>
<dbReference type="NCBIfam" id="NF001126">
    <property type="entry name" value="PRK00139.1-4"/>
    <property type="match status" value="1"/>
</dbReference>
<dbReference type="EMBL" id="BMOS01000001">
    <property type="protein sequence ID" value="GGN49258.1"/>
    <property type="molecule type" value="Genomic_DNA"/>
</dbReference>
<dbReference type="GO" id="GO:0071555">
    <property type="term" value="P:cell wall organization"/>
    <property type="evidence" value="ECO:0007669"/>
    <property type="project" value="UniProtKB-KW"/>
</dbReference>
<keyword evidence="8" id="KW-0963">Cytoplasm</keyword>
<dbReference type="NCBIfam" id="NF001124">
    <property type="entry name" value="PRK00139.1-2"/>
    <property type="match status" value="1"/>
</dbReference>
<evidence type="ECO:0000256" key="3">
    <source>
        <dbReference type="ARBA" id="ARBA00022618"/>
    </source>
</evidence>
<dbReference type="GO" id="GO:0005524">
    <property type="term" value="F:ATP binding"/>
    <property type="evidence" value="ECO:0007669"/>
    <property type="project" value="UniProtKB-UniRule"/>
</dbReference>
<feature type="binding site" evidence="8">
    <location>
        <begin position="109"/>
        <end position="115"/>
    </location>
    <ligand>
        <name>ATP</name>
        <dbReference type="ChEBI" id="CHEBI:30616"/>
    </ligand>
</feature>
<dbReference type="GO" id="GO:0051301">
    <property type="term" value="P:cell division"/>
    <property type="evidence" value="ECO:0007669"/>
    <property type="project" value="UniProtKB-KW"/>
</dbReference>
<dbReference type="SUPFAM" id="SSF53623">
    <property type="entry name" value="MurD-like peptide ligases, catalytic domain"/>
    <property type="match status" value="1"/>
</dbReference>
<dbReference type="InterPro" id="IPR005761">
    <property type="entry name" value="UDP-N-AcMur-Glu-dNH2Pim_ligase"/>
</dbReference>
<name>A0A917XR35_9BACI</name>
<dbReference type="InterPro" id="IPR035911">
    <property type="entry name" value="MurE/MurF_N"/>
</dbReference>
<comment type="similarity">
    <text evidence="2 8">Belongs to the MurCDEF family. MurE subfamily.</text>
</comment>
<keyword evidence="4 8" id="KW-0133">Cell shape</keyword>
<dbReference type="Gene3D" id="3.90.190.20">
    <property type="entry name" value="Mur ligase, C-terminal domain"/>
    <property type="match status" value="1"/>
</dbReference>
<comment type="caution">
    <text evidence="13">The sequence shown here is derived from an EMBL/GenBank/DDBJ whole genome shotgun (WGS) entry which is preliminary data.</text>
</comment>
<comment type="catalytic activity">
    <reaction evidence="8">
        <text>UDP-N-acetyl-alpha-D-muramoyl-L-alanyl-D-glutamate + meso-2,6-diaminopimelate + ATP = UDP-N-acetyl-alpha-D-muramoyl-L-alanyl-gamma-D-glutamyl-meso-2,6-diaminopimelate + ADP + phosphate + H(+)</text>
        <dbReference type="Rhea" id="RHEA:23676"/>
        <dbReference type="ChEBI" id="CHEBI:15378"/>
        <dbReference type="ChEBI" id="CHEBI:30616"/>
        <dbReference type="ChEBI" id="CHEBI:43474"/>
        <dbReference type="ChEBI" id="CHEBI:57791"/>
        <dbReference type="ChEBI" id="CHEBI:83900"/>
        <dbReference type="ChEBI" id="CHEBI:83905"/>
        <dbReference type="ChEBI" id="CHEBI:456216"/>
        <dbReference type="EC" id="6.3.2.13"/>
    </reaction>
</comment>
<dbReference type="InterPro" id="IPR036565">
    <property type="entry name" value="Mur-like_cat_sf"/>
</dbReference>
<evidence type="ECO:0000256" key="5">
    <source>
        <dbReference type="ARBA" id="ARBA00022984"/>
    </source>
</evidence>
<feature type="binding site" evidence="8">
    <location>
        <position position="383"/>
    </location>
    <ligand>
        <name>meso-2,6-diaminopimelate</name>
        <dbReference type="ChEBI" id="CHEBI:57791"/>
    </ligand>
</feature>
<sequence length="490" mass="54370">MKLSELIQTLPFISLTEEAGEIEITAIYTDSRQVTPGSLFICIEGFQTDGHLYVQDAIEKGARVIIAEKEVESKVPVIYVNDSVRALAIIASAFYDSPTTALPLIGITGTNGKTTVSYLLDAIYNHFGKKTGVIGTIHNKVGERLKETNNTTPDALILQQLFHDMRNSGVEQVIMEVSSHGLDLGRVYGCDFDTVIFTNLSQDHLDYHKNEFNYFFAKSQLFSRLGNTYDGRRKYSIINADDKYVGMLKKTSAFPTITYGIDSEADVMADDIELSQDCTIFQLKTPVGTVKITSRLTGKFNIYNMLAAASAALINDIPLHIIKDTLQVVPPIPGRFETVDFGQPFGVIVDYAHTPHAVKNILETCKELKTGKLYCVLGCGGDRDPAKRPLMAREAVWHADYAIFTSDNPRTEDPRAIIDDMVQALDGYEQTYEIIIDRKAAIEKAMSIAEAGDLVVIAGKGHETYQEIAGEKYPFDDRIVAKNAFLNKEF</sequence>
<evidence type="ECO:0000256" key="2">
    <source>
        <dbReference type="ARBA" id="ARBA00005898"/>
    </source>
</evidence>
<evidence type="ECO:0000256" key="8">
    <source>
        <dbReference type="HAMAP-Rule" id="MF_00208"/>
    </source>
</evidence>
<evidence type="ECO:0000259" key="12">
    <source>
        <dbReference type="Pfam" id="PF08245"/>
    </source>
</evidence>
<feature type="domain" description="Mur ligase central" evidence="12">
    <location>
        <begin position="107"/>
        <end position="312"/>
    </location>
</feature>
<feature type="binding site" evidence="8">
    <location>
        <position position="459"/>
    </location>
    <ligand>
        <name>meso-2,6-diaminopimelate</name>
        <dbReference type="ChEBI" id="CHEBI:57791"/>
    </ligand>
</feature>
<dbReference type="Gene3D" id="3.40.1190.10">
    <property type="entry name" value="Mur-like, catalytic domain"/>
    <property type="match status" value="1"/>
</dbReference>
<dbReference type="GO" id="GO:0000287">
    <property type="term" value="F:magnesium ion binding"/>
    <property type="evidence" value="ECO:0007669"/>
    <property type="project" value="UniProtKB-UniRule"/>
</dbReference>
<feature type="short sequence motif" description="Meso-diaminopimelate recognition motif" evidence="8">
    <location>
        <begin position="407"/>
        <end position="410"/>
    </location>
</feature>
<dbReference type="GO" id="GO:0009252">
    <property type="term" value="P:peptidoglycan biosynthetic process"/>
    <property type="evidence" value="ECO:0007669"/>
    <property type="project" value="UniProtKB-UniRule"/>
</dbReference>
<feature type="binding site" evidence="8">
    <location>
        <position position="186"/>
    </location>
    <ligand>
        <name>UDP-N-acetyl-alpha-D-muramoyl-L-alanyl-D-glutamate</name>
        <dbReference type="ChEBI" id="CHEBI:83900"/>
    </ligand>
</feature>
<comment type="cofactor">
    <cofactor evidence="8">
        <name>Mg(2+)</name>
        <dbReference type="ChEBI" id="CHEBI:18420"/>
    </cofactor>
</comment>
<dbReference type="GO" id="GO:0008360">
    <property type="term" value="P:regulation of cell shape"/>
    <property type="evidence" value="ECO:0007669"/>
    <property type="project" value="UniProtKB-KW"/>
</dbReference>
<accession>A0A917XR35</accession>
<feature type="domain" description="Mur ligase N-terminal catalytic" evidence="10">
    <location>
        <begin position="23"/>
        <end position="95"/>
    </location>
</feature>
<reference evidence="13" key="1">
    <citation type="journal article" date="2014" name="Int. J. Syst. Evol. Microbiol.">
        <title>Complete genome sequence of Corynebacterium casei LMG S-19264T (=DSM 44701T), isolated from a smear-ripened cheese.</title>
        <authorList>
            <consortium name="US DOE Joint Genome Institute (JGI-PGF)"/>
            <person name="Walter F."/>
            <person name="Albersmeier A."/>
            <person name="Kalinowski J."/>
            <person name="Ruckert C."/>
        </authorList>
    </citation>
    <scope>NUCLEOTIDE SEQUENCE</scope>
    <source>
        <strain evidence="13">JCM 17251</strain>
    </source>
</reference>
<dbReference type="Proteomes" id="UP000624041">
    <property type="component" value="Unassembled WGS sequence"/>
</dbReference>
<comment type="caution">
    <text evidence="8">Lacks conserved residue(s) required for the propagation of feature annotation.</text>
</comment>
<evidence type="ECO:0000256" key="6">
    <source>
        <dbReference type="ARBA" id="ARBA00023306"/>
    </source>
</evidence>
<keyword evidence="8" id="KW-0067">ATP-binding</keyword>
<dbReference type="InterPro" id="IPR013221">
    <property type="entry name" value="Mur_ligase_cen"/>
</dbReference>
<dbReference type="Pfam" id="PF01225">
    <property type="entry name" value="Mur_ligase"/>
    <property type="match status" value="1"/>
</dbReference>
<dbReference type="Pfam" id="PF08245">
    <property type="entry name" value="Mur_ligase_M"/>
    <property type="match status" value="1"/>
</dbReference>
<evidence type="ECO:0000313" key="14">
    <source>
        <dbReference type="Proteomes" id="UP000624041"/>
    </source>
</evidence>
<dbReference type="HAMAP" id="MF_00208">
    <property type="entry name" value="MurE"/>
    <property type="match status" value="1"/>
</dbReference>
<dbReference type="PANTHER" id="PTHR23135">
    <property type="entry name" value="MUR LIGASE FAMILY MEMBER"/>
    <property type="match status" value="1"/>
</dbReference>
<dbReference type="InterPro" id="IPR000713">
    <property type="entry name" value="Mur_ligase_N"/>
</dbReference>
<dbReference type="NCBIfam" id="TIGR01085">
    <property type="entry name" value="murE"/>
    <property type="match status" value="1"/>
</dbReference>
<keyword evidence="5 8" id="KW-0573">Peptidoglycan synthesis</keyword>
<comment type="PTM">
    <text evidence="8">Carboxylation is probably crucial for Mg(2+) binding and, consequently, for the gamma-phosphate positioning of ATP.</text>
</comment>
<dbReference type="RefSeq" id="WP_188855644.1">
    <property type="nucleotide sequence ID" value="NZ_BMOS01000001.1"/>
</dbReference>
<dbReference type="EC" id="6.3.2.13" evidence="8"/>
<evidence type="ECO:0000256" key="1">
    <source>
        <dbReference type="ARBA" id="ARBA00004752"/>
    </source>
</evidence>
<protein>
    <recommendedName>
        <fullName evidence="8">UDP-N-acetylmuramoyl-L-alanyl-D-glutamate--2,6-diaminopimelate ligase</fullName>
        <ecNumber evidence="8">6.3.2.13</ecNumber>
    </recommendedName>
    <alternativeName>
        <fullName evidence="8">Meso-A2pm-adding enzyme</fullName>
    </alternativeName>
    <alternativeName>
        <fullName evidence="8">Meso-diaminopimelate-adding enzyme</fullName>
    </alternativeName>
    <alternativeName>
        <fullName evidence="8">UDP-MurNAc-L-Ala-D-Glu:meso-diaminopimelate ligase</fullName>
    </alternativeName>
    <alternativeName>
        <fullName evidence="8">UDP-MurNAc-tripeptide synthetase</fullName>
    </alternativeName>
    <alternativeName>
        <fullName evidence="8">UDP-N-acetylmuramyl-tripeptide synthetase</fullName>
    </alternativeName>
</protein>
<dbReference type="InterPro" id="IPR004101">
    <property type="entry name" value="Mur_ligase_C"/>
</dbReference>
<dbReference type="GO" id="GO:0008765">
    <property type="term" value="F:UDP-N-acetylmuramoylalanyl-D-glutamate-2,6-diaminopimelate ligase activity"/>
    <property type="evidence" value="ECO:0007669"/>
    <property type="project" value="UniProtKB-UniRule"/>
</dbReference>
<evidence type="ECO:0000259" key="10">
    <source>
        <dbReference type="Pfam" id="PF01225"/>
    </source>
</evidence>
<keyword evidence="8" id="KW-0547">Nucleotide-binding</keyword>
<organism evidence="13 14">
    <name type="scientific">Oceanobacillus indicireducens</name>
    <dbReference type="NCBI Taxonomy" id="1004261"/>
    <lineage>
        <taxon>Bacteria</taxon>
        <taxon>Bacillati</taxon>
        <taxon>Bacillota</taxon>
        <taxon>Bacilli</taxon>
        <taxon>Bacillales</taxon>
        <taxon>Bacillaceae</taxon>
        <taxon>Oceanobacillus</taxon>
    </lineage>
</organism>
<keyword evidence="8" id="KW-0460">Magnesium</keyword>
<dbReference type="Pfam" id="PF02875">
    <property type="entry name" value="Mur_ligase_C"/>
    <property type="match status" value="1"/>
</dbReference>
<dbReference type="PANTHER" id="PTHR23135:SF4">
    <property type="entry name" value="UDP-N-ACETYLMURAMOYL-L-ALANYL-D-GLUTAMATE--2,6-DIAMINOPIMELATE LIGASE MURE HOMOLOG, CHLOROPLASTIC"/>
    <property type="match status" value="1"/>
</dbReference>
<evidence type="ECO:0000256" key="4">
    <source>
        <dbReference type="ARBA" id="ARBA00022960"/>
    </source>
</evidence>
<dbReference type="SUPFAM" id="SSF63418">
    <property type="entry name" value="MurE/MurF N-terminal domain"/>
    <property type="match status" value="1"/>
</dbReference>
<dbReference type="Gene3D" id="3.40.1390.10">
    <property type="entry name" value="MurE/MurF, N-terminal domain"/>
    <property type="match status" value="1"/>
</dbReference>
<feature type="modified residue" description="N6-carboxylysine" evidence="8">
    <location>
        <position position="218"/>
    </location>
</feature>
<comment type="subcellular location">
    <subcellularLocation>
        <location evidence="8 9">Cytoplasm</location>
    </subcellularLocation>
</comment>
<feature type="binding site" evidence="8">
    <location>
        <position position="31"/>
    </location>
    <ligand>
        <name>UDP-N-acetyl-alpha-D-muramoyl-L-alanyl-D-glutamate</name>
        <dbReference type="ChEBI" id="CHEBI:83900"/>
    </ligand>
</feature>
<feature type="binding site" evidence="8">
    <location>
        <begin position="151"/>
        <end position="152"/>
    </location>
    <ligand>
        <name>UDP-N-acetyl-alpha-D-muramoyl-L-alanyl-D-glutamate</name>
        <dbReference type="ChEBI" id="CHEBI:83900"/>
    </ligand>
</feature>
<evidence type="ECO:0000313" key="13">
    <source>
        <dbReference type="EMBL" id="GGN49258.1"/>
    </source>
</evidence>
<keyword evidence="3 8" id="KW-0132">Cell division</keyword>
<proteinExistence type="inferred from homology"/>
<reference evidence="13" key="2">
    <citation type="submission" date="2020-09" db="EMBL/GenBank/DDBJ databases">
        <authorList>
            <person name="Sun Q."/>
            <person name="Ohkuma M."/>
        </authorList>
    </citation>
    <scope>NUCLEOTIDE SEQUENCE</scope>
    <source>
        <strain evidence="13">JCM 17251</strain>
    </source>
</reference>
<feature type="binding site" evidence="8">
    <location>
        <position position="178"/>
    </location>
    <ligand>
        <name>UDP-N-acetyl-alpha-D-muramoyl-L-alanyl-D-glutamate</name>
        <dbReference type="ChEBI" id="CHEBI:83900"/>
    </ligand>
</feature>
<keyword evidence="7 8" id="KW-0961">Cell wall biogenesis/degradation</keyword>
<dbReference type="AlphaFoldDB" id="A0A917XR35"/>
<keyword evidence="6 8" id="KW-0131">Cell cycle</keyword>
<feature type="domain" description="Mur ligase C-terminal" evidence="11">
    <location>
        <begin position="334"/>
        <end position="461"/>
    </location>
</feature>
<dbReference type="GO" id="GO:0005737">
    <property type="term" value="C:cytoplasm"/>
    <property type="evidence" value="ECO:0007669"/>
    <property type="project" value="UniProtKB-SubCell"/>
</dbReference>
<feature type="binding site" evidence="8">
    <location>
        <position position="150"/>
    </location>
    <ligand>
        <name>UDP-N-acetyl-alpha-D-muramoyl-L-alanyl-D-glutamate</name>
        <dbReference type="ChEBI" id="CHEBI:83900"/>
    </ligand>
</feature>
<feature type="binding site" evidence="8">
    <location>
        <begin position="407"/>
        <end position="410"/>
    </location>
    <ligand>
        <name>meso-2,6-diaminopimelate</name>
        <dbReference type="ChEBI" id="CHEBI:57791"/>
    </ligand>
</feature>
<feature type="binding site" evidence="8">
    <location>
        <position position="463"/>
    </location>
    <ligand>
        <name>meso-2,6-diaminopimelate</name>
        <dbReference type="ChEBI" id="CHEBI:57791"/>
    </ligand>
</feature>
<dbReference type="InterPro" id="IPR036615">
    <property type="entry name" value="Mur_ligase_C_dom_sf"/>
</dbReference>
<evidence type="ECO:0000256" key="9">
    <source>
        <dbReference type="RuleBase" id="RU004135"/>
    </source>
</evidence>
<comment type="function">
    <text evidence="8">Catalyzes the addition of meso-diaminopimelic acid to the nucleotide precursor UDP-N-acetylmuramoyl-L-alanyl-D-glutamate (UMAG) in the biosynthesis of bacterial cell-wall peptidoglycan.</text>
</comment>
<dbReference type="SUPFAM" id="SSF53244">
    <property type="entry name" value="MurD-like peptide ligases, peptide-binding domain"/>
    <property type="match status" value="1"/>
</dbReference>